<sequence>MKAYPKYKDSRVEWLGKIPEHWNIEKFKYLFSLSSEKNGKNPKGEMLSVSSYRGIVIKEYESQSQQRTSDELADYRVVKPNQLVVNTMWLNFAGLGVSKFQGYVSPAYRCYYICNNIYRWYVHYLLRSSSYVSGYTKYLQGIRPNSLQMKTEEFHGFPILIPPLEEQQAIANYLDRETQKIDLLIAKQEKLIALLEEKRQALIANIISDKKTKNFQLRKITQLNQRFFNRENKTLYQPIGMYNRARGFFLKDKLLGEELGDSEFQWIKKNDFVISGQFAWEGAISLAANEEAECIASHRYYSISGQHGLLENSYLFAFFCTPRGNFLLNENSIGAAGRNRPLNINSLMREEIPVPQFKQQLMLKEFVEKELYLKKFISKPIELLKEKRSALISAAVTGKIDVRESA</sequence>
<dbReference type="EMBL" id="RQHS01000024">
    <property type="protein sequence ID" value="TGM95489.1"/>
    <property type="molecule type" value="Genomic_DNA"/>
</dbReference>
<gene>
    <name evidence="3" type="ORF">EHR06_18025</name>
</gene>
<keyword evidence="2" id="KW-0238">DNA-binding</keyword>
<proteinExistence type="predicted"/>
<dbReference type="AlphaFoldDB" id="A0A4Z1ANX2"/>
<dbReference type="InterPro" id="IPR044946">
    <property type="entry name" value="Restrct_endonuc_typeI_TRD_sf"/>
</dbReference>
<evidence type="ECO:0000256" key="2">
    <source>
        <dbReference type="ARBA" id="ARBA00023125"/>
    </source>
</evidence>
<organism evidence="3 4">
    <name type="scientific">Leptospira dzoumogneensis</name>
    <dbReference type="NCBI Taxonomy" id="2484904"/>
    <lineage>
        <taxon>Bacteria</taxon>
        <taxon>Pseudomonadati</taxon>
        <taxon>Spirochaetota</taxon>
        <taxon>Spirochaetia</taxon>
        <taxon>Leptospirales</taxon>
        <taxon>Leptospiraceae</taxon>
        <taxon>Leptospira</taxon>
    </lineage>
</organism>
<protein>
    <submittedName>
        <fullName evidence="3">Restriction endonuclease subunit S</fullName>
    </submittedName>
</protein>
<keyword evidence="4" id="KW-1185">Reference proteome</keyword>
<dbReference type="OrthoDB" id="9811611at2"/>
<name>A0A4Z1ANX2_9LEPT</name>
<dbReference type="RefSeq" id="WP_135758291.1">
    <property type="nucleotide sequence ID" value="NZ_RQHS01000024.1"/>
</dbReference>
<keyword evidence="3" id="KW-0378">Hydrolase</keyword>
<dbReference type="InterPro" id="IPR051212">
    <property type="entry name" value="Type-I_RE_S_subunit"/>
</dbReference>
<dbReference type="PANTHER" id="PTHR43140:SF1">
    <property type="entry name" value="TYPE I RESTRICTION ENZYME ECOKI SPECIFICITY SUBUNIT"/>
    <property type="match status" value="1"/>
</dbReference>
<dbReference type="PANTHER" id="PTHR43140">
    <property type="entry name" value="TYPE-1 RESTRICTION ENZYME ECOKI SPECIFICITY PROTEIN"/>
    <property type="match status" value="1"/>
</dbReference>
<keyword evidence="1" id="KW-0680">Restriction system</keyword>
<comment type="caution">
    <text evidence="3">The sequence shown here is derived from an EMBL/GenBank/DDBJ whole genome shotgun (WGS) entry which is preliminary data.</text>
</comment>
<evidence type="ECO:0000313" key="4">
    <source>
        <dbReference type="Proteomes" id="UP000297241"/>
    </source>
</evidence>
<dbReference type="GO" id="GO:0003677">
    <property type="term" value="F:DNA binding"/>
    <property type="evidence" value="ECO:0007669"/>
    <property type="project" value="UniProtKB-KW"/>
</dbReference>
<dbReference type="Proteomes" id="UP000297241">
    <property type="component" value="Unassembled WGS sequence"/>
</dbReference>
<keyword evidence="3" id="KW-0540">Nuclease</keyword>
<reference evidence="3" key="1">
    <citation type="journal article" date="2019" name="PLoS Negl. Trop. Dis.">
        <title>Revisiting the worldwide diversity of Leptospira species in the environment.</title>
        <authorList>
            <person name="Vincent A.T."/>
            <person name="Schiettekatte O."/>
            <person name="Bourhy P."/>
            <person name="Veyrier F.J."/>
            <person name="Picardeau M."/>
        </authorList>
    </citation>
    <scope>NUCLEOTIDE SEQUENCE [LARGE SCALE GENOMIC DNA]</scope>
    <source>
        <strain evidence="3">201601113</strain>
    </source>
</reference>
<dbReference type="Gene3D" id="3.90.220.20">
    <property type="entry name" value="DNA methylase specificity domains"/>
    <property type="match status" value="2"/>
</dbReference>
<keyword evidence="3" id="KW-0255">Endonuclease</keyword>
<accession>A0A4Z1ANX2</accession>
<dbReference type="GO" id="GO:0004519">
    <property type="term" value="F:endonuclease activity"/>
    <property type="evidence" value="ECO:0007669"/>
    <property type="project" value="UniProtKB-KW"/>
</dbReference>
<dbReference type="GO" id="GO:0009307">
    <property type="term" value="P:DNA restriction-modification system"/>
    <property type="evidence" value="ECO:0007669"/>
    <property type="project" value="UniProtKB-KW"/>
</dbReference>
<dbReference type="SUPFAM" id="SSF116734">
    <property type="entry name" value="DNA methylase specificity domain"/>
    <property type="match status" value="2"/>
</dbReference>
<evidence type="ECO:0000256" key="1">
    <source>
        <dbReference type="ARBA" id="ARBA00022747"/>
    </source>
</evidence>
<evidence type="ECO:0000313" key="3">
    <source>
        <dbReference type="EMBL" id="TGM95489.1"/>
    </source>
</evidence>